<reference evidence="1 2" key="1">
    <citation type="submission" date="2020-02" db="EMBL/GenBank/DDBJ databases">
        <title>Acidophilic actinobacteria isolated from forest soil.</title>
        <authorList>
            <person name="Golinska P."/>
        </authorList>
    </citation>
    <scope>NUCLEOTIDE SEQUENCE [LARGE SCALE GENOMIC DNA]</scope>
    <source>
        <strain evidence="1 2">NL8</strain>
    </source>
</reference>
<organism evidence="1 2">
    <name type="scientific">Catenulispora pinistramenti</name>
    <dbReference type="NCBI Taxonomy" id="2705254"/>
    <lineage>
        <taxon>Bacteria</taxon>
        <taxon>Bacillati</taxon>
        <taxon>Actinomycetota</taxon>
        <taxon>Actinomycetes</taxon>
        <taxon>Catenulisporales</taxon>
        <taxon>Catenulisporaceae</taxon>
        <taxon>Catenulispora</taxon>
    </lineage>
</organism>
<name>A0ABS5KRL6_9ACTN</name>
<dbReference type="InterPro" id="IPR052718">
    <property type="entry name" value="NmrA-type_oxidoreductase"/>
</dbReference>
<dbReference type="PANTHER" id="PTHR47129">
    <property type="entry name" value="QUINONE OXIDOREDUCTASE 2"/>
    <property type="match status" value="1"/>
</dbReference>
<dbReference type="PANTHER" id="PTHR47129:SF1">
    <property type="entry name" value="NMRA-LIKE DOMAIN-CONTAINING PROTEIN"/>
    <property type="match status" value="1"/>
</dbReference>
<evidence type="ECO:0000313" key="1">
    <source>
        <dbReference type="EMBL" id="MBS2548687.1"/>
    </source>
</evidence>
<comment type="caution">
    <text evidence="1">The sequence shown here is derived from an EMBL/GenBank/DDBJ whole genome shotgun (WGS) entry which is preliminary data.</text>
</comment>
<dbReference type="RefSeq" id="WP_212010264.1">
    <property type="nucleotide sequence ID" value="NZ_JAAFYZ010000054.1"/>
</dbReference>
<keyword evidence="2" id="KW-1185">Reference proteome</keyword>
<evidence type="ECO:0008006" key="3">
    <source>
        <dbReference type="Google" id="ProtNLM"/>
    </source>
</evidence>
<dbReference type="SUPFAM" id="SSF51735">
    <property type="entry name" value="NAD(P)-binding Rossmann-fold domains"/>
    <property type="match status" value="1"/>
</dbReference>
<dbReference type="Gene3D" id="3.40.50.720">
    <property type="entry name" value="NAD(P)-binding Rossmann-like Domain"/>
    <property type="match status" value="1"/>
</dbReference>
<accession>A0ABS5KRL6</accession>
<evidence type="ECO:0000313" key="2">
    <source>
        <dbReference type="Proteomes" id="UP000730482"/>
    </source>
</evidence>
<gene>
    <name evidence="1" type="ORF">KGQ19_17600</name>
</gene>
<sequence length="128" mass="13553">MIAVPGDGPVSWTAREDAAEAAAVILASNGVYDGPTTLTASAAPTFQEIAAVASELTGRTIEFVAMDEDEWVAAQIDRGEPEFRVRFLLGFYQAAQRGCFAGVDSLLGKLLGREPRTARDFLSQTSAG</sequence>
<dbReference type="Gene3D" id="3.90.25.10">
    <property type="entry name" value="UDP-galactose 4-epimerase, domain 1"/>
    <property type="match status" value="1"/>
</dbReference>
<dbReference type="InterPro" id="IPR036291">
    <property type="entry name" value="NAD(P)-bd_dom_sf"/>
</dbReference>
<dbReference type="EMBL" id="JAAFYZ010000054">
    <property type="protein sequence ID" value="MBS2548687.1"/>
    <property type="molecule type" value="Genomic_DNA"/>
</dbReference>
<dbReference type="Proteomes" id="UP000730482">
    <property type="component" value="Unassembled WGS sequence"/>
</dbReference>
<protein>
    <recommendedName>
        <fullName evidence="3">NmrA family protein</fullName>
    </recommendedName>
</protein>
<proteinExistence type="predicted"/>